<evidence type="ECO:0000256" key="3">
    <source>
        <dbReference type="ARBA" id="ARBA00022692"/>
    </source>
</evidence>
<name>A0AAV4QC28_9ARAC</name>
<evidence type="ECO:0000256" key="1">
    <source>
        <dbReference type="ARBA" id="ARBA00004141"/>
    </source>
</evidence>
<keyword evidence="6 9" id="KW-0472">Membrane</keyword>
<feature type="transmembrane region" description="Helical" evidence="9">
    <location>
        <begin position="15"/>
        <end position="34"/>
    </location>
</feature>
<comment type="caution">
    <text evidence="11">The sequence shown here is derived from an EMBL/GenBank/DDBJ whole genome shotgun (WGS) entry which is preliminary data.</text>
</comment>
<reference evidence="11 12" key="1">
    <citation type="submission" date="2021-06" db="EMBL/GenBank/DDBJ databases">
        <title>Caerostris darwini draft genome.</title>
        <authorList>
            <person name="Kono N."/>
            <person name="Arakawa K."/>
        </authorList>
    </citation>
    <scope>NUCLEOTIDE SEQUENCE [LARGE SCALE GENOMIC DNA]</scope>
</reference>
<evidence type="ECO:0000259" key="10">
    <source>
        <dbReference type="PROSITE" id="PS50262"/>
    </source>
</evidence>
<dbReference type="SUPFAM" id="SSF81321">
    <property type="entry name" value="Family A G protein-coupled receptor-like"/>
    <property type="match status" value="1"/>
</dbReference>
<evidence type="ECO:0000256" key="2">
    <source>
        <dbReference type="ARBA" id="ARBA00010663"/>
    </source>
</evidence>
<keyword evidence="8" id="KW-0807">Transducer</keyword>
<dbReference type="InterPro" id="IPR000276">
    <property type="entry name" value="GPCR_Rhodpsn"/>
</dbReference>
<protein>
    <submittedName>
        <fullName evidence="11">Neuromedin-K receptor</fullName>
    </submittedName>
</protein>
<dbReference type="GO" id="GO:0005886">
    <property type="term" value="C:plasma membrane"/>
    <property type="evidence" value="ECO:0007669"/>
    <property type="project" value="TreeGrafter"/>
</dbReference>
<accession>A0AAV4QC28</accession>
<dbReference type="PANTHER" id="PTHR45695:SF9">
    <property type="entry name" value="LEUCOKININ RECEPTOR"/>
    <property type="match status" value="1"/>
</dbReference>
<dbReference type="EMBL" id="BPLQ01004127">
    <property type="protein sequence ID" value="GIY05862.1"/>
    <property type="molecule type" value="Genomic_DNA"/>
</dbReference>
<feature type="transmembrane region" description="Helical" evidence="9">
    <location>
        <begin position="75"/>
        <end position="100"/>
    </location>
</feature>
<dbReference type="GO" id="GO:0004930">
    <property type="term" value="F:G protein-coupled receptor activity"/>
    <property type="evidence" value="ECO:0007669"/>
    <property type="project" value="UniProtKB-KW"/>
</dbReference>
<dbReference type="PROSITE" id="PS50262">
    <property type="entry name" value="G_PROTEIN_RECEP_F1_2"/>
    <property type="match status" value="1"/>
</dbReference>
<comment type="subcellular location">
    <subcellularLocation>
        <location evidence="1">Membrane</location>
        <topology evidence="1">Multi-pass membrane protein</topology>
    </subcellularLocation>
</comment>
<evidence type="ECO:0000256" key="6">
    <source>
        <dbReference type="ARBA" id="ARBA00023136"/>
    </source>
</evidence>
<dbReference type="Pfam" id="PF00001">
    <property type="entry name" value="7tm_1"/>
    <property type="match status" value="1"/>
</dbReference>
<evidence type="ECO:0000256" key="7">
    <source>
        <dbReference type="ARBA" id="ARBA00023170"/>
    </source>
</evidence>
<comment type="similarity">
    <text evidence="2">Belongs to the G-protein coupled receptor 1 family.</text>
</comment>
<evidence type="ECO:0000313" key="12">
    <source>
        <dbReference type="Proteomes" id="UP001054837"/>
    </source>
</evidence>
<evidence type="ECO:0000256" key="8">
    <source>
        <dbReference type="ARBA" id="ARBA00023224"/>
    </source>
</evidence>
<evidence type="ECO:0000256" key="5">
    <source>
        <dbReference type="ARBA" id="ARBA00023040"/>
    </source>
</evidence>
<dbReference type="AlphaFoldDB" id="A0AAV4QC28"/>
<dbReference type="Proteomes" id="UP001054837">
    <property type="component" value="Unassembled WGS sequence"/>
</dbReference>
<dbReference type="Gene3D" id="1.20.1070.10">
    <property type="entry name" value="Rhodopsin 7-helix transmembrane proteins"/>
    <property type="match status" value="1"/>
</dbReference>
<keyword evidence="3 9" id="KW-0812">Transmembrane</keyword>
<keyword evidence="4 9" id="KW-1133">Transmembrane helix</keyword>
<keyword evidence="12" id="KW-1185">Reference proteome</keyword>
<evidence type="ECO:0000313" key="11">
    <source>
        <dbReference type="EMBL" id="GIY05862.1"/>
    </source>
</evidence>
<sequence length="318" mass="36953">MFPLHVRITKQRTSIVMQVIWIVSILVSVPFLIFKRLQVHQWLDFVEPICREIWPALHYYDEEKGYCLTIEQYRLTYYIVVSIALYFIPIIIMITAYSLILWKLWISEVPGERHAANINVQYRARKKVIKMVLVVLIAFIICWTPIQVQIFLAVINSDKQRDSWTQEYQWISNYLAFANSFINPIIYGGFNKTFREGFCIMLRCGYRRDRFARNRENGASGETKNSKKTSTLVLTLRRMYSSVASINLKTTRSRLTFTTGVTSSPSRYASKTINGANKNSSQKSSNMEMIPVFHHKDGDISPNMRDTCVTIADGKELL</sequence>
<keyword evidence="5" id="KW-0297">G-protein coupled receptor</keyword>
<organism evidence="11 12">
    <name type="scientific">Caerostris darwini</name>
    <dbReference type="NCBI Taxonomy" id="1538125"/>
    <lineage>
        <taxon>Eukaryota</taxon>
        <taxon>Metazoa</taxon>
        <taxon>Ecdysozoa</taxon>
        <taxon>Arthropoda</taxon>
        <taxon>Chelicerata</taxon>
        <taxon>Arachnida</taxon>
        <taxon>Araneae</taxon>
        <taxon>Araneomorphae</taxon>
        <taxon>Entelegynae</taxon>
        <taxon>Araneoidea</taxon>
        <taxon>Araneidae</taxon>
        <taxon>Caerostris</taxon>
    </lineage>
</organism>
<feature type="domain" description="G-protein coupled receptors family 1 profile" evidence="10">
    <location>
        <begin position="1"/>
        <end position="187"/>
    </location>
</feature>
<dbReference type="InterPro" id="IPR017452">
    <property type="entry name" value="GPCR_Rhodpsn_7TM"/>
</dbReference>
<feature type="transmembrane region" description="Helical" evidence="9">
    <location>
        <begin position="131"/>
        <end position="155"/>
    </location>
</feature>
<dbReference type="PANTHER" id="PTHR45695">
    <property type="entry name" value="LEUCOKININ RECEPTOR-RELATED"/>
    <property type="match status" value="1"/>
</dbReference>
<evidence type="ECO:0000256" key="9">
    <source>
        <dbReference type="SAM" id="Phobius"/>
    </source>
</evidence>
<evidence type="ECO:0000256" key="4">
    <source>
        <dbReference type="ARBA" id="ARBA00022989"/>
    </source>
</evidence>
<dbReference type="PRINTS" id="PR00237">
    <property type="entry name" value="GPCRRHODOPSN"/>
</dbReference>
<keyword evidence="7 11" id="KW-0675">Receptor</keyword>
<gene>
    <name evidence="11" type="primary">Tacr3</name>
    <name evidence="11" type="ORF">CDAR_15712</name>
</gene>
<proteinExistence type="inferred from homology"/>